<organism evidence="1 2">
    <name type="scientific">Xyrichtys novacula</name>
    <name type="common">Pearly razorfish</name>
    <name type="synonym">Hemipteronotus novacula</name>
    <dbReference type="NCBI Taxonomy" id="13765"/>
    <lineage>
        <taxon>Eukaryota</taxon>
        <taxon>Metazoa</taxon>
        <taxon>Chordata</taxon>
        <taxon>Craniata</taxon>
        <taxon>Vertebrata</taxon>
        <taxon>Euteleostomi</taxon>
        <taxon>Actinopterygii</taxon>
        <taxon>Neopterygii</taxon>
        <taxon>Teleostei</taxon>
        <taxon>Neoteleostei</taxon>
        <taxon>Acanthomorphata</taxon>
        <taxon>Eupercaria</taxon>
        <taxon>Labriformes</taxon>
        <taxon>Labridae</taxon>
        <taxon>Xyrichtys</taxon>
    </lineage>
</organism>
<name>A0AAV1GEX8_XYRNO</name>
<proteinExistence type="predicted"/>
<dbReference type="Proteomes" id="UP001178508">
    <property type="component" value="Chromosome 14"/>
</dbReference>
<reference evidence="1" key="1">
    <citation type="submission" date="2023-08" db="EMBL/GenBank/DDBJ databases">
        <authorList>
            <person name="Alioto T."/>
            <person name="Alioto T."/>
            <person name="Gomez Garrido J."/>
        </authorList>
    </citation>
    <scope>NUCLEOTIDE SEQUENCE</scope>
</reference>
<dbReference type="EMBL" id="OY660877">
    <property type="protein sequence ID" value="CAJ1072170.1"/>
    <property type="molecule type" value="Genomic_DNA"/>
</dbReference>
<keyword evidence="2" id="KW-1185">Reference proteome</keyword>
<evidence type="ECO:0000313" key="1">
    <source>
        <dbReference type="EMBL" id="CAJ1072170.1"/>
    </source>
</evidence>
<gene>
    <name evidence="1" type="ORF">XNOV1_A019395</name>
</gene>
<sequence>MSSGLTKSIRLKKEDKPKISQNRMAHTLCVLALVCFAFCAVASADSELGLEDIQLQEDSLSWLDKSQDKQESKENQSLVDLLYKISQILQGPFNKEKQEKRRGLSAHTRGPNCRFFFWKALTTC</sequence>
<protein>
    <submittedName>
        <fullName evidence="1">Somatostatin-1-like</fullName>
    </submittedName>
</protein>
<evidence type="ECO:0000313" key="2">
    <source>
        <dbReference type="Proteomes" id="UP001178508"/>
    </source>
</evidence>
<dbReference type="AlphaFoldDB" id="A0AAV1GEX8"/>
<accession>A0AAV1GEX8</accession>